<keyword evidence="8 14" id="KW-0256">Endoplasmic reticulum</keyword>
<evidence type="ECO:0000256" key="6">
    <source>
        <dbReference type="ARBA" id="ARBA00022670"/>
    </source>
</evidence>
<gene>
    <name evidence="16" type="ORF">TUBRATIS_004680</name>
</gene>
<dbReference type="OrthoDB" id="10257561at2759"/>
<dbReference type="GO" id="GO:0009003">
    <property type="term" value="F:signal peptidase activity"/>
    <property type="evidence" value="ECO:0007669"/>
    <property type="project" value="UniProtKB-EC"/>
</dbReference>
<dbReference type="EMBL" id="RCSS01000103">
    <property type="protein sequence ID" value="RVD93016.1"/>
    <property type="molecule type" value="Genomic_DNA"/>
</dbReference>
<evidence type="ECO:0000256" key="1">
    <source>
        <dbReference type="ARBA" id="ARBA00000677"/>
    </source>
</evidence>
<comment type="caution">
    <text evidence="16">The sequence shown here is derived from an EMBL/GenBank/DDBJ whole genome shotgun (WGS) entry which is preliminary data.</text>
</comment>
<feature type="transmembrane region" description="Helical" evidence="14">
    <location>
        <begin position="21"/>
        <end position="40"/>
    </location>
</feature>
<dbReference type="EC" id="3.4.21.89" evidence="4 14"/>
<proteinExistence type="inferred from homology"/>
<dbReference type="VEuPathDB" id="MicrosporidiaDB:TUBRATIS_004680"/>
<keyword evidence="14" id="KW-0378">Hydrolase</keyword>
<dbReference type="Pfam" id="PF00717">
    <property type="entry name" value="Peptidase_S24"/>
    <property type="match status" value="1"/>
</dbReference>
<evidence type="ECO:0000256" key="13">
    <source>
        <dbReference type="ARBA" id="ARBA00047037"/>
    </source>
</evidence>
<keyword evidence="7 14" id="KW-0812">Transmembrane</keyword>
<dbReference type="InterPro" id="IPR001733">
    <property type="entry name" value="Peptidase_S26B"/>
</dbReference>
<keyword evidence="10 14" id="KW-1133">Transmembrane helix</keyword>
<evidence type="ECO:0000256" key="7">
    <source>
        <dbReference type="ARBA" id="ARBA00022692"/>
    </source>
</evidence>
<comment type="similarity">
    <text evidence="3 14">Belongs to the peptidase S26B family.</text>
</comment>
<dbReference type="PANTHER" id="PTHR10806:SF6">
    <property type="entry name" value="SIGNAL PEPTIDASE COMPLEX CATALYTIC SUBUNIT SEC11"/>
    <property type="match status" value="1"/>
</dbReference>
<evidence type="ECO:0000256" key="12">
    <source>
        <dbReference type="ARBA" id="ARBA00045533"/>
    </source>
</evidence>
<comment type="catalytic activity">
    <reaction evidence="1 14">
        <text>Cleavage of hydrophobic, N-terminal signal or leader sequences from secreted and periplasmic proteins.</text>
        <dbReference type="EC" id="3.4.21.89"/>
    </reaction>
</comment>
<dbReference type="GO" id="GO:0005787">
    <property type="term" value="C:signal peptidase complex"/>
    <property type="evidence" value="ECO:0007669"/>
    <property type="project" value="TreeGrafter"/>
</dbReference>
<name>A0A437APV9_9MICR</name>
<dbReference type="InterPro" id="IPR036286">
    <property type="entry name" value="LexA/Signal_pep-like_sf"/>
</dbReference>
<accession>A0A437APV9</accession>
<reference evidence="16 17" key="1">
    <citation type="submission" date="2018-10" db="EMBL/GenBank/DDBJ databases">
        <title>Draft genome sequence of the microsporidian Tubulinosema ratisbonensis.</title>
        <authorList>
            <person name="Polonais V."/>
            <person name="Peyretaillade E."/>
            <person name="Niehus S."/>
            <person name="Wawrzyniak I."/>
            <person name="Franchet A."/>
            <person name="Gaspin C."/>
            <person name="Reichstadt M."/>
            <person name="Belser C."/>
            <person name="Labadie K."/>
            <person name="Delbac F."/>
            <person name="Ferrandon D."/>
        </authorList>
    </citation>
    <scope>NUCLEOTIDE SEQUENCE [LARGE SCALE GENOMIC DNA]</scope>
    <source>
        <strain evidence="16 17">Franzen</strain>
    </source>
</reference>
<evidence type="ECO:0000256" key="9">
    <source>
        <dbReference type="ARBA" id="ARBA00022968"/>
    </source>
</evidence>
<dbReference type="NCBIfam" id="TIGR02228">
    <property type="entry name" value="sigpep_I_arch"/>
    <property type="match status" value="1"/>
</dbReference>
<dbReference type="GO" id="GO:0004252">
    <property type="term" value="F:serine-type endopeptidase activity"/>
    <property type="evidence" value="ECO:0007669"/>
    <property type="project" value="InterPro"/>
</dbReference>
<dbReference type="Proteomes" id="UP000282876">
    <property type="component" value="Unassembled WGS sequence"/>
</dbReference>
<keyword evidence="6 14" id="KW-0645">Protease</keyword>
<dbReference type="InterPro" id="IPR019533">
    <property type="entry name" value="Peptidase_S26"/>
</dbReference>
<dbReference type="CDD" id="cd06530">
    <property type="entry name" value="S26_SPase_I"/>
    <property type="match status" value="1"/>
</dbReference>
<evidence type="ECO:0000256" key="3">
    <source>
        <dbReference type="ARBA" id="ARBA00011035"/>
    </source>
</evidence>
<dbReference type="STRING" id="291195.A0A437APV9"/>
<evidence type="ECO:0000313" key="17">
    <source>
        <dbReference type="Proteomes" id="UP000282876"/>
    </source>
</evidence>
<dbReference type="GO" id="GO:0006465">
    <property type="term" value="P:signal peptide processing"/>
    <property type="evidence" value="ECO:0007669"/>
    <property type="project" value="UniProtKB-UniRule"/>
</dbReference>
<evidence type="ECO:0000256" key="8">
    <source>
        <dbReference type="ARBA" id="ARBA00022824"/>
    </source>
</evidence>
<evidence type="ECO:0000256" key="10">
    <source>
        <dbReference type="ARBA" id="ARBA00022989"/>
    </source>
</evidence>
<dbReference type="PANTHER" id="PTHR10806">
    <property type="entry name" value="SIGNAL PEPTIDASE COMPLEX CATALYTIC SUBUNIT SEC11"/>
    <property type="match status" value="1"/>
</dbReference>
<keyword evidence="9 14" id="KW-0735">Signal-anchor</keyword>
<evidence type="ECO:0000256" key="4">
    <source>
        <dbReference type="ARBA" id="ARBA00013208"/>
    </source>
</evidence>
<comment type="subunit">
    <text evidence="13">Component of the signal peptidase complex (SPC) composed of a catalytic subunit SEC11 and three accessory subunits SPC1, SPC2 and SPC3. The complex induces a local thinning of the ER membrane which is used to measure the length of the signal peptide (SP) h-region of protein substrates. This ensures the selectivity of the complex towards h-regions shorter than 18-20 amino acids. SPC associates with the translocon complex.</text>
</comment>
<organism evidence="16 17">
    <name type="scientific">Tubulinosema ratisbonensis</name>
    <dbReference type="NCBI Taxonomy" id="291195"/>
    <lineage>
        <taxon>Eukaryota</taxon>
        <taxon>Fungi</taxon>
        <taxon>Fungi incertae sedis</taxon>
        <taxon>Microsporidia</taxon>
        <taxon>Tubulinosematoidea</taxon>
        <taxon>Tubulinosematidae</taxon>
        <taxon>Tubulinosema</taxon>
    </lineage>
</organism>
<evidence type="ECO:0000256" key="5">
    <source>
        <dbReference type="ARBA" id="ARBA00019685"/>
    </source>
</evidence>
<protein>
    <recommendedName>
        <fullName evidence="5 14">Signal peptidase complex catalytic subunit SEC11</fullName>
        <ecNumber evidence="4 14">3.4.21.89</ecNumber>
    </recommendedName>
</protein>
<dbReference type="InterPro" id="IPR015927">
    <property type="entry name" value="Peptidase_S24_S26A/B/C"/>
</dbReference>
<keyword evidence="11 14" id="KW-0472">Membrane</keyword>
<keyword evidence="17" id="KW-1185">Reference proteome</keyword>
<dbReference type="SUPFAM" id="SSF51306">
    <property type="entry name" value="LexA/Signal peptidase"/>
    <property type="match status" value="1"/>
</dbReference>
<dbReference type="AlphaFoldDB" id="A0A437APV9"/>
<comment type="function">
    <text evidence="12">Catalytic component of the signal peptidase complex (SPC) which catalyzes the cleavage of N-terminal signal sequences from nascent proteins as they are translocated into the lumen of the endoplasmic reticulum. Specifically cleaves N-terminal signal peptides that contain a hydrophobic alpha-helix (h-region) shorter than 18-20 amino acids.</text>
</comment>
<evidence type="ECO:0000256" key="14">
    <source>
        <dbReference type="RuleBase" id="RU362047"/>
    </source>
</evidence>
<evidence type="ECO:0000259" key="15">
    <source>
        <dbReference type="Pfam" id="PF00717"/>
    </source>
</evidence>
<comment type="subcellular location">
    <subcellularLocation>
        <location evidence="2">Endoplasmic reticulum membrane</location>
        <topology evidence="2">Single-pass type II membrane protein</topology>
    </subcellularLocation>
</comment>
<evidence type="ECO:0000256" key="2">
    <source>
        <dbReference type="ARBA" id="ARBA00004648"/>
    </source>
</evidence>
<evidence type="ECO:0000313" key="16">
    <source>
        <dbReference type="EMBL" id="RVD93016.1"/>
    </source>
</evidence>
<feature type="domain" description="Peptidase S24/S26A/S26B/S26C" evidence="15">
    <location>
        <begin position="47"/>
        <end position="123"/>
    </location>
</feature>
<evidence type="ECO:0000256" key="11">
    <source>
        <dbReference type="ARBA" id="ARBA00023136"/>
    </source>
</evidence>
<sequence>MLDLFLSRKTILSIKRMTYRQILLQALNAVYAVVGTYMLWKMIGVLTNNDSPIVVVLTESMYPGFERGDILFLTPKEYNVGDIVVFQVYKNEIPIVHRAIKKYGINVLTKGDNNRYSDESLYRRNQYMLQPEDILSCVYGNLPYFGMITIWVNTLPWIKHLILLYTGFSVFFDREE</sequence>
<dbReference type="PRINTS" id="PR00728">
    <property type="entry name" value="SIGNALPTASE"/>
</dbReference>